<evidence type="ECO:0000313" key="2">
    <source>
        <dbReference type="Proteomes" id="UP000568050"/>
    </source>
</evidence>
<protein>
    <submittedName>
        <fullName evidence="1">Uncharacterized protein</fullName>
    </submittedName>
</protein>
<feature type="non-terminal residue" evidence="1">
    <location>
        <position position="1"/>
    </location>
</feature>
<accession>A0A839QTK6</accession>
<organism evidence="1 2">
    <name type="scientific">Helcobacillus massiliensis</name>
    <dbReference type="NCBI Taxonomy" id="521392"/>
    <lineage>
        <taxon>Bacteria</taxon>
        <taxon>Bacillati</taxon>
        <taxon>Actinomycetota</taxon>
        <taxon>Actinomycetes</taxon>
        <taxon>Micrococcales</taxon>
        <taxon>Dermabacteraceae</taxon>
        <taxon>Helcobacillus</taxon>
    </lineage>
</organism>
<evidence type="ECO:0000313" key="1">
    <source>
        <dbReference type="EMBL" id="MBB3023813.1"/>
    </source>
</evidence>
<dbReference type="Proteomes" id="UP000568050">
    <property type="component" value="Unassembled WGS sequence"/>
</dbReference>
<sequence length="32" mass="3219">GPGINGMCYPFTIRGGMVVNGAGPAKAAARKR</sequence>
<name>A0A839QTK6_9MICO</name>
<dbReference type="EMBL" id="JACHWP010000012">
    <property type="protein sequence ID" value="MBB3023813.1"/>
    <property type="molecule type" value="Genomic_DNA"/>
</dbReference>
<reference evidence="1 2" key="1">
    <citation type="submission" date="2020-08" db="EMBL/GenBank/DDBJ databases">
        <title>Sequencing the genomes of 1000 actinobacteria strains.</title>
        <authorList>
            <person name="Klenk H.-P."/>
        </authorList>
    </citation>
    <scope>NUCLEOTIDE SEQUENCE [LARGE SCALE GENOMIC DNA]</scope>
    <source>
        <strain evidence="1 2">DSM 23040</strain>
    </source>
</reference>
<comment type="caution">
    <text evidence="1">The sequence shown here is derived from an EMBL/GenBank/DDBJ whole genome shotgun (WGS) entry which is preliminary data.</text>
</comment>
<proteinExistence type="predicted"/>
<gene>
    <name evidence="1" type="ORF">FHX50_002115</name>
</gene>
<keyword evidence="2" id="KW-1185">Reference proteome</keyword>
<dbReference type="AlphaFoldDB" id="A0A839QTK6"/>